<reference evidence="2" key="2">
    <citation type="submission" date="2025-09" db="UniProtKB">
        <authorList>
            <consortium name="Ensembl"/>
        </authorList>
    </citation>
    <scope>IDENTIFICATION</scope>
</reference>
<feature type="transmembrane region" description="Helical" evidence="1">
    <location>
        <begin position="46"/>
        <end position="64"/>
    </location>
</feature>
<accession>A0A673XGA9</accession>
<keyword evidence="1" id="KW-0812">Transmembrane</keyword>
<evidence type="ECO:0000313" key="3">
    <source>
        <dbReference type="Proteomes" id="UP000472277"/>
    </source>
</evidence>
<evidence type="ECO:0000256" key="1">
    <source>
        <dbReference type="SAM" id="Phobius"/>
    </source>
</evidence>
<keyword evidence="3" id="KW-1185">Reference proteome</keyword>
<name>A0A673XGA9_SALTR</name>
<protein>
    <submittedName>
        <fullName evidence="2">NDUFA4 mitochondrial complex associated like 2b</fullName>
    </submittedName>
</protein>
<dbReference type="Proteomes" id="UP000472277">
    <property type="component" value="Chromosome 14"/>
</dbReference>
<dbReference type="PANTHER" id="PTHR14256:SF5">
    <property type="entry name" value="NADH DEHYDROGENASE [UBIQUINONE] 1 ALPHA SUBCOMPLEX SUBUNIT 4-LIKE 2"/>
    <property type="match status" value="1"/>
</dbReference>
<reference evidence="2" key="1">
    <citation type="submission" date="2025-08" db="UniProtKB">
        <authorList>
            <consortium name="Ensembl"/>
        </authorList>
    </citation>
    <scope>IDENTIFICATION</scope>
</reference>
<dbReference type="PANTHER" id="PTHR14256">
    <property type="entry name" value="NADH-UBIQUINONE OXIDOREDUCTASE MLRQ SUBUNIT"/>
    <property type="match status" value="1"/>
</dbReference>
<dbReference type="InterPro" id="IPR010530">
    <property type="entry name" value="B12D"/>
</dbReference>
<sequence>MDPPKNAFLSKTVTPKPFNVSVYVCDRQLNNTHIHTRSHALLIPQFFFLLVGMTGASCYLIRLAKGPHVSWNRKNNPEPWNTYGPNYQYKVNISPPLLLSEQGEYIPSSTPLSTR</sequence>
<dbReference type="AlphaFoldDB" id="A0A673XGA9"/>
<proteinExistence type="predicted"/>
<dbReference type="Ensembl" id="ENSSTUT00000021003.1">
    <property type="protein sequence ID" value="ENSSTUP00000019987.1"/>
    <property type="gene ID" value="ENSSTUG00000008885.1"/>
</dbReference>
<evidence type="ECO:0000313" key="2">
    <source>
        <dbReference type="Ensembl" id="ENSSTUP00000019987.1"/>
    </source>
</evidence>
<keyword evidence="1" id="KW-0472">Membrane</keyword>
<dbReference type="InParanoid" id="A0A673XGA9"/>
<dbReference type="GeneTree" id="ENSGT00940000161040"/>
<keyword evidence="1" id="KW-1133">Transmembrane helix</keyword>
<dbReference type="Pfam" id="PF06522">
    <property type="entry name" value="B12D"/>
    <property type="match status" value="1"/>
</dbReference>
<organism evidence="2 3">
    <name type="scientific">Salmo trutta</name>
    <name type="common">Brown trout</name>
    <dbReference type="NCBI Taxonomy" id="8032"/>
    <lineage>
        <taxon>Eukaryota</taxon>
        <taxon>Metazoa</taxon>
        <taxon>Chordata</taxon>
        <taxon>Craniata</taxon>
        <taxon>Vertebrata</taxon>
        <taxon>Euteleostomi</taxon>
        <taxon>Actinopterygii</taxon>
        <taxon>Neopterygii</taxon>
        <taxon>Teleostei</taxon>
        <taxon>Protacanthopterygii</taxon>
        <taxon>Salmoniformes</taxon>
        <taxon>Salmonidae</taxon>
        <taxon>Salmoninae</taxon>
        <taxon>Salmo</taxon>
    </lineage>
</organism>